<keyword evidence="2" id="KW-1185">Reference proteome</keyword>
<accession>A0ABM7UGV4</accession>
<proteinExistence type="predicted"/>
<dbReference type="Proteomes" id="UP000245263">
    <property type="component" value="Chromosome 1"/>
</dbReference>
<gene>
    <name evidence="1" type="ORF">LPTSP3_g08000</name>
</gene>
<reference evidence="1 2" key="1">
    <citation type="submission" date="2021-08" db="EMBL/GenBank/DDBJ databases">
        <title>Complete genome sequence of Leptospira kobayashii strain E30.</title>
        <authorList>
            <person name="Nakao R."/>
            <person name="Nakamura S."/>
            <person name="Masuzawa T."/>
            <person name="Koizumi N."/>
        </authorList>
    </citation>
    <scope>NUCLEOTIDE SEQUENCE [LARGE SCALE GENOMIC DNA]</scope>
    <source>
        <strain evidence="1 2">E30</strain>
    </source>
</reference>
<dbReference type="RefSeq" id="WP_242935346.1">
    <property type="nucleotide sequence ID" value="NZ_AP025028.1"/>
</dbReference>
<dbReference type="EMBL" id="AP025028">
    <property type="protein sequence ID" value="BDA77870.1"/>
    <property type="molecule type" value="Genomic_DNA"/>
</dbReference>
<name>A0ABM7UGV4_9LEPT</name>
<evidence type="ECO:0000313" key="2">
    <source>
        <dbReference type="Proteomes" id="UP000245263"/>
    </source>
</evidence>
<evidence type="ECO:0000313" key="1">
    <source>
        <dbReference type="EMBL" id="BDA77870.1"/>
    </source>
</evidence>
<protein>
    <recommendedName>
        <fullName evidence="3">Cysteine-rich CWC</fullName>
    </recommendedName>
</protein>
<dbReference type="InterPro" id="IPR032720">
    <property type="entry name" value="Cys_rich_CWC"/>
</dbReference>
<sequence>MEDLTHHRKLFQSAARKEEGSSKHEIKFCPRCLAKFECKVGSIALCQCSGFSLSTEEKDYISAQFDDCLCRECIHITILEYNTIKIYKTITWSF</sequence>
<dbReference type="Pfam" id="PF14375">
    <property type="entry name" value="Cys_rich_CWC"/>
    <property type="match status" value="1"/>
</dbReference>
<organism evidence="1 2">
    <name type="scientific">Leptospira kobayashii</name>
    <dbReference type="NCBI Taxonomy" id="1917830"/>
    <lineage>
        <taxon>Bacteria</taxon>
        <taxon>Pseudomonadati</taxon>
        <taxon>Spirochaetota</taxon>
        <taxon>Spirochaetia</taxon>
        <taxon>Leptospirales</taxon>
        <taxon>Leptospiraceae</taxon>
        <taxon>Leptospira</taxon>
    </lineage>
</organism>
<evidence type="ECO:0008006" key="3">
    <source>
        <dbReference type="Google" id="ProtNLM"/>
    </source>
</evidence>